<dbReference type="Gene3D" id="3.40.630.30">
    <property type="match status" value="1"/>
</dbReference>
<evidence type="ECO:0000313" key="3">
    <source>
        <dbReference type="EMBL" id="WAH39140.1"/>
    </source>
</evidence>
<evidence type="ECO:0000259" key="2">
    <source>
        <dbReference type="PROSITE" id="PS51186"/>
    </source>
</evidence>
<reference evidence="3" key="1">
    <citation type="submission" date="2022-08" db="EMBL/GenBank/DDBJ databases">
        <title>Alicyclobacillus dauci DSM2870, complete genome.</title>
        <authorList>
            <person name="Wang Q."/>
            <person name="Cai R."/>
            <person name="Wang Z."/>
        </authorList>
    </citation>
    <scope>NUCLEOTIDE SEQUENCE</scope>
    <source>
        <strain evidence="3">DSM 28700</strain>
    </source>
</reference>
<proteinExistence type="predicted"/>
<protein>
    <submittedName>
        <fullName evidence="3">GNAT family N-acetyltransferase</fullName>
    </submittedName>
</protein>
<name>A0ABY6ZAL3_9BACL</name>
<dbReference type="PANTHER" id="PTHR13947">
    <property type="entry name" value="GNAT FAMILY N-ACETYLTRANSFERASE"/>
    <property type="match status" value="1"/>
</dbReference>
<keyword evidence="4" id="KW-1185">Reference proteome</keyword>
<dbReference type="EMBL" id="CP104064">
    <property type="protein sequence ID" value="WAH39140.1"/>
    <property type="molecule type" value="Genomic_DNA"/>
</dbReference>
<dbReference type="InterPro" id="IPR016181">
    <property type="entry name" value="Acyl_CoA_acyltransferase"/>
</dbReference>
<dbReference type="InterPro" id="IPR000182">
    <property type="entry name" value="GNAT_dom"/>
</dbReference>
<accession>A0ABY6ZAL3</accession>
<dbReference type="SUPFAM" id="SSF55729">
    <property type="entry name" value="Acyl-CoA N-acyltransferases (Nat)"/>
    <property type="match status" value="1"/>
</dbReference>
<dbReference type="PANTHER" id="PTHR13947:SF37">
    <property type="entry name" value="LD18367P"/>
    <property type="match status" value="1"/>
</dbReference>
<dbReference type="PROSITE" id="PS51186">
    <property type="entry name" value="GNAT"/>
    <property type="match status" value="1"/>
</dbReference>
<keyword evidence="1" id="KW-0808">Transferase</keyword>
<gene>
    <name evidence="3" type="ORF">NZD86_05295</name>
</gene>
<feature type="domain" description="N-acetyltransferase" evidence="2">
    <location>
        <begin position="1"/>
        <end position="135"/>
    </location>
</feature>
<dbReference type="Proteomes" id="UP001164803">
    <property type="component" value="Chromosome"/>
</dbReference>
<organism evidence="3 4">
    <name type="scientific">Alicyclobacillus dauci</name>
    <dbReference type="NCBI Taxonomy" id="1475485"/>
    <lineage>
        <taxon>Bacteria</taxon>
        <taxon>Bacillati</taxon>
        <taxon>Bacillota</taxon>
        <taxon>Bacilli</taxon>
        <taxon>Bacillales</taxon>
        <taxon>Alicyclobacillaceae</taxon>
        <taxon>Alicyclobacillus</taxon>
    </lineage>
</organism>
<dbReference type="CDD" id="cd04301">
    <property type="entry name" value="NAT_SF"/>
    <property type="match status" value="1"/>
</dbReference>
<sequence>MKIRSLRANECLPMSLLLLADPSSEVIESYVHRGRCFIAELNNRVAGVSVLIDTRPQTIELVNLAVTPEEQGKGIGKQLVLHAIELARSDHYKTIEVGTANTSIGQLAMYQKCGFRIVGVDRDVTVAVPVGQERDSI</sequence>
<dbReference type="RefSeq" id="WP_268046799.1">
    <property type="nucleotide sequence ID" value="NZ_CP104064.1"/>
</dbReference>
<evidence type="ECO:0000256" key="1">
    <source>
        <dbReference type="ARBA" id="ARBA00022679"/>
    </source>
</evidence>
<dbReference type="InterPro" id="IPR050769">
    <property type="entry name" value="NAT_camello-type"/>
</dbReference>
<evidence type="ECO:0000313" key="4">
    <source>
        <dbReference type="Proteomes" id="UP001164803"/>
    </source>
</evidence>
<dbReference type="Pfam" id="PF00583">
    <property type="entry name" value="Acetyltransf_1"/>
    <property type="match status" value="1"/>
</dbReference>